<dbReference type="STRING" id="51031.W2SQ71"/>
<keyword evidence="3" id="KW-1185">Reference proteome</keyword>
<evidence type="ECO:0000313" key="2">
    <source>
        <dbReference type="EMBL" id="ETN71864.1"/>
    </source>
</evidence>
<sequence length="110" mass="12241">EEDAKKKAQEEEDERKKELELLLARSTSPAFLNGTQGGGDCTCVPKPILPIRDDHEIITNTPDGQGLSSTAEKDSNLQIPPDRRVALARHSSPIHTHDYEDGAKRHYQII</sequence>
<dbReference type="KEGG" id="nai:NECAME_19149"/>
<gene>
    <name evidence="2" type="ORF">NECAME_19149</name>
</gene>
<proteinExistence type="predicted"/>
<dbReference type="EMBL" id="KI666650">
    <property type="protein sequence ID" value="ETN71864.1"/>
    <property type="molecule type" value="Genomic_DNA"/>
</dbReference>
<evidence type="ECO:0000313" key="3">
    <source>
        <dbReference type="Proteomes" id="UP000053676"/>
    </source>
</evidence>
<protein>
    <submittedName>
        <fullName evidence="2">Uncharacterized protein</fullName>
    </submittedName>
</protein>
<feature type="region of interest" description="Disordered" evidence="1">
    <location>
        <begin position="58"/>
        <end position="77"/>
    </location>
</feature>
<evidence type="ECO:0000256" key="1">
    <source>
        <dbReference type="SAM" id="MobiDB-lite"/>
    </source>
</evidence>
<dbReference type="AlphaFoldDB" id="W2SQ71"/>
<name>W2SQ71_NECAM</name>
<dbReference type="Proteomes" id="UP000053676">
    <property type="component" value="Unassembled WGS sequence"/>
</dbReference>
<feature type="compositionally biased region" description="Polar residues" evidence="1">
    <location>
        <begin position="58"/>
        <end position="70"/>
    </location>
</feature>
<dbReference type="OrthoDB" id="10559702at2759"/>
<feature type="non-terminal residue" evidence="2">
    <location>
        <position position="1"/>
    </location>
</feature>
<feature type="compositionally biased region" description="Basic and acidic residues" evidence="1">
    <location>
        <begin position="95"/>
        <end position="104"/>
    </location>
</feature>
<feature type="region of interest" description="Disordered" evidence="1">
    <location>
        <begin position="90"/>
        <end position="110"/>
    </location>
</feature>
<reference evidence="3" key="1">
    <citation type="journal article" date="2014" name="Nat. Genet.">
        <title>Genome of the human hookworm Necator americanus.</title>
        <authorList>
            <person name="Tang Y.T."/>
            <person name="Gao X."/>
            <person name="Rosa B.A."/>
            <person name="Abubucker S."/>
            <person name="Hallsworth-Pepin K."/>
            <person name="Martin J."/>
            <person name="Tyagi R."/>
            <person name="Heizer E."/>
            <person name="Zhang X."/>
            <person name="Bhonagiri-Palsikar V."/>
            <person name="Minx P."/>
            <person name="Warren W.C."/>
            <person name="Wang Q."/>
            <person name="Zhan B."/>
            <person name="Hotez P.J."/>
            <person name="Sternberg P.W."/>
            <person name="Dougall A."/>
            <person name="Gaze S.T."/>
            <person name="Mulvenna J."/>
            <person name="Sotillo J."/>
            <person name="Ranganathan S."/>
            <person name="Rabelo E.M."/>
            <person name="Wilson R.K."/>
            <person name="Felgner P.L."/>
            <person name="Bethony J."/>
            <person name="Hawdon J.M."/>
            <person name="Gasser R.B."/>
            <person name="Loukas A."/>
            <person name="Mitreva M."/>
        </authorList>
    </citation>
    <scope>NUCLEOTIDE SEQUENCE [LARGE SCALE GENOMIC DNA]</scope>
</reference>
<organism evidence="2 3">
    <name type="scientific">Necator americanus</name>
    <name type="common">Human hookworm</name>
    <dbReference type="NCBI Taxonomy" id="51031"/>
    <lineage>
        <taxon>Eukaryota</taxon>
        <taxon>Metazoa</taxon>
        <taxon>Ecdysozoa</taxon>
        <taxon>Nematoda</taxon>
        <taxon>Chromadorea</taxon>
        <taxon>Rhabditida</taxon>
        <taxon>Rhabditina</taxon>
        <taxon>Rhabditomorpha</taxon>
        <taxon>Strongyloidea</taxon>
        <taxon>Ancylostomatidae</taxon>
        <taxon>Bunostominae</taxon>
        <taxon>Necator</taxon>
    </lineage>
</organism>
<accession>W2SQ71</accession>